<keyword evidence="2" id="KW-1185">Reference proteome</keyword>
<evidence type="ECO:0000313" key="2">
    <source>
        <dbReference type="Proteomes" id="UP001637994"/>
    </source>
</evidence>
<protein>
    <recommendedName>
        <fullName evidence="3">Transposase</fullName>
    </recommendedName>
</protein>
<reference evidence="1 2" key="1">
    <citation type="journal article" date="2025" name="Anaerobe">
        <title>Description of Anaerococcus kampingiae sp. nov., Anaerococcus groningensis sp. nov., Anaerococcus martiniensis sp. nov., and Anaerococcus cruorum sp. nov., isolated from human clinical specimens.</title>
        <authorList>
            <person name="Boiten K.E."/>
            <person name="Meijer J."/>
            <person name="van Wezel E.M."/>
            <person name="Veloo A.C.M."/>
        </authorList>
    </citation>
    <scope>NUCLEOTIDE SEQUENCE [LARGE SCALE GENOMIC DNA]</scope>
    <source>
        <strain evidence="1 2">ENR0874</strain>
    </source>
</reference>
<evidence type="ECO:0000313" key="1">
    <source>
        <dbReference type="EMBL" id="MFO3666838.1"/>
    </source>
</evidence>
<evidence type="ECO:0008006" key="3">
    <source>
        <dbReference type="Google" id="ProtNLM"/>
    </source>
</evidence>
<gene>
    <name evidence="1" type="ORF">ACCQ42_03530</name>
</gene>
<name>A0ABW9MD73_9FIRM</name>
<accession>A0ABW9MD73</accession>
<comment type="caution">
    <text evidence="1">The sequence shown here is derived from an EMBL/GenBank/DDBJ whole genome shotgun (WGS) entry which is preliminary data.</text>
</comment>
<sequence>MLCTKFKTRSRKYSSYKGQIDKVADNVVNRQFKASKPNELWLIDVIEFRIKCKEEKLYL</sequence>
<dbReference type="Proteomes" id="UP001637994">
    <property type="component" value="Unassembled WGS sequence"/>
</dbReference>
<organism evidence="1 2">
    <name type="scientific">Anaerococcus kampingae</name>
    <dbReference type="NCBI Taxonomy" id="3115614"/>
    <lineage>
        <taxon>Bacteria</taxon>
        <taxon>Bacillati</taxon>
        <taxon>Bacillota</taxon>
        <taxon>Tissierellia</taxon>
        <taxon>Tissierellales</taxon>
        <taxon>Peptoniphilaceae</taxon>
        <taxon>Anaerococcus</taxon>
    </lineage>
</organism>
<dbReference type="EMBL" id="JBGMEF010000017">
    <property type="protein sequence ID" value="MFO3666838.1"/>
    <property type="molecule type" value="Genomic_DNA"/>
</dbReference>
<proteinExistence type="predicted"/>